<gene>
    <name evidence="1" type="ORF">AG1IA_01938</name>
</gene>
<dbReference type="Proteomes" id="UP000011668">
    <property type="component" value="Unassembled WGS sequence"/>
</dbReference>
<protein>
    <submittedName>
        <fullName evidence="1">Uncharacterized protein</fullName>
    </submittedName>
</protein>
<dbReference type="HOGENOM" id="CLU_2529017_0_0_1"/>
<organism evidence="1 2">
    <name type="scientific">Thanatephorus cucumeris (strain AG1-IA)</name>
    <name type="common">Rice sheath blight fungus</name>
    <name type="synonym">Rhizoctonia solani</name>
    <dbReference type="NCBI Taxonomy" id="983506"/>
    <lineage>
        <taxon>Eukaryota</taxon>
        <taxon>Fungi</taxon>
        <taxon>Dikarya</taxon>
        <taxon>Basidiomycota</taxon>
        <taxon>Agaricomycotina</taxon>
        <taxon>Agaricomycetes</taxon>
        <taxon>Cantharellales</taxon>
        <taxon>Ceratobasidiaceae</taxon>
        <taxon>Rhizoctonia</taxon>
        <taxon>Rhizoctonia solani AG-1</taxon>
    </lineage>
</organism>
<reference evidence="1 2" key="1">
    <citation type="journal article" date="2013" name="Nat. Commun.">
        <title>The evolution and pathogenic mechanisms of the rice sheath blight pathogen.</title>
        <authorList>
            <person name="Zheng A."/>
            <person name="Lin R."/>
            <person name="Xu L."/>
            <person name="Qin P."/>
            <person name="Tang C."/>
            <person name="Ai P."/>
            <person name="Zhang D."/>
            <person name="Liu Y."/>
            <person name="Sun Z."/>
            <person name="Feng H."/>
            <person name="Wang Y."/>
            <person name="Chen Y."/>
            <person name="Liang X."/>
            <person name="Fu R."/>
            <person name="Li Q."/>
            <person name="Zhang J."/>
            <person name="Yu X."/>
            <person name="Xie Z."/>
            <person name="Ding L."/>
            <person name="Guan P."/>
            <person name="Tang J."/>
            <person name="Liang Y."/>
            <person name="Wang S."/>
            <person name="Deng Q."/>
            <person name="Li S."/>
            <person name="Zhu J."/>
            <person name="Wang L."/>
            <person name="Liu H."/>
            <person name="Li P."/>
        </authorList>
    </citation>
    <scope>NUCLEOTIDE SEQUENCE [LARGE SCALE GENOMIC DNA]</scope>
    <source>
        <strain evidence="2">AG-1 IA</strain>
    </source>
</reference>
<sequence length="84" mass="9358">MFSILNSPIMTRGRSYRVPGGIRCSFSAVPAPSMAYHNNSLSCTPAPSLFAPTFALLRAQNQYQLYKTAPYRSGRSFTRPQQPQ</sequence>
<name>L8X4I4_THACA</name>
<comment type="caution">
    <text evidence="1">The sequence shown here is derived from an EMBL/GenBank/DDBJ whole genome shotgun (WGS) entry which is preliminary data.</text>
</comment>
<dbReference type="AlphaFoldDB" id="L8X4I4"/>
<evidence type="ECO:0000313" key="2">
    <source>
        <dbReference type="Proteomes" id="UP000011668"/>
    </source>
</evidence>
<dbReference type="EMBL" id="AFRT01000449">
    <property type="protein sequence ID" value="ELU44022.1"/>
    <property type="molecule type" value="Genomic_DNA"/>
</dbReference>
<evidence type="ECO:0000313" key="1">
    <source>
        <dbReference type="EMBL" id="ELU44022.1"/>
    </source>
</evidence>
<proteinExistence type="predicted"/>
<accession>L8X4I4</accession>
<keyword evidence="2" id="KW-1185">Reference proteome</keyword>